<protein>
    <submittedName>
        <fullName evidence="1">Uncharacterized protein</fullName>
    </submittedName>
</protein>
<dbReference type="EMBL" id="GBRH01222019">
    <property type="protein sequence ID" value="JAD75876.1"/>
    <property type="molecule type" value="Transcribed_RNA"/>
</dbReference>
<reference evidence="1" key="2">
    <citation type="journal article" date="2015" name="Data Brief">
        <title>Shoot transcriptome of the giant reed, Arundo donax.</title>
        <authorList>
            <person name="Barrero R.A."/>
            <person name="Guerrero F.D."/>
            <person name="Moolhuijzen P."/>
            <person name="Goolsby J.A."/>
            <person name="Tidwell J."/>
            <person name="Bellgard S.E."/>
            <person name="Bellgard M.I."/>
        </authorList>
    </citation>
    <scope>NUCLEOTIDE SEQUENCE</scope>
    <source>
        <tissue evidence="1">Shoot tissue taken approximately 20 cm above the soil surface</tissue>
    </source>
</reference>
<organism evidence="1">
    <name type="scientific">Arundo donax</name>
    <name type="common">Giant reed</name>
    <name type="synonym">Donax arundinaceus</name>
    <dbReference type="NCBI Taxonomy" id="35708"/>
    <lineage>
        <taxon>Eukaryota</taxon>
        <taxon>Viridiplantae</taxon>
        <taxon>Streptophyta</taxon>
        <taxon>Embryophyta</taxon>
        <taxon>Tracheophyta</taxon>
        <taxon>Spermatophyta</taxon>
        <taxon>Magnoliopsida</taxon>
        <taxon>Liliopsida</taxon>
        <taxon>Poales</taxon>
        <taxon>Poaceae</taxon>
        <taxon>PACMAD clade</taxon>
        <taxon>Arundinoideae</taxon>
        <taxon>Arundineae</taxon>
        <taxon>Arundo</taxon>
    </lineage>
</organism>
<accession>A0A0A9CJV9</accession>
<reference evidence="1" key="1">
    <citation type="submission" date="2014-09" db="EMBL/GenBank/DDBJ databases">
        <authorList>
            <person name="Magalhaes I.L.F."/>
            <person name="Oliveira U."/>
            <person name="Santos F.R."/>
            <person name="Vidigal T.H.D.A."/>
            <person name="Brescovit A.D."/>
            <person name="Santos A.J."/>
        </authorList>
    </citation>
    <scope>NUCLEOTIDE SEQUENCE</scope>
    <source>
        <tissue evidence="1">Shoot tissue taken approximately 20 cm above the soil surface</tissue>
    </source>
</reference>
<evidence type="ECO:0000313" key="1">
    <source>
        <dbReference type="EMBL" id="JAD75876.1"/>
    </source>
</evidence>
<name>A0A0A9CJV9_ARUDO</name>
<dbReference type="AlphaFoldDB" id="A0A0A9CJV9"/>
<sequence length="40" mass="4517">MMPCRMTPSPYVAPIGHLKCLVSKLMPINRLFSCHSKISK</sequence>
<proteinExistence type="predicted"/>